<gene>
    <name evidence="1" type="ORF">SVIM_LOCUS7749</name>
</gene>
<accession>A0A6N2K7H0</accession>
<reference evidence="1" key="1">
    <citation type="submission" date="2019-03" db="EMBL/GenBank/DDBJ databases">
        <authorList>
            <person name="Mank J."/>
            <person name="Almeida P."/>
        </authorList>
    </citation>
    <scope>NUCLEOTIDE SEQUENCE</scope>
    <source>
        <strain evidence="1">78183</strain>
    </source>
</reference>
<sequence>MNVLLIKSSCAVGLILANSSSVDLGIAVFRLGCPCTSSIALTNSGWKVRLSNKIPKFFAVGRILPFKMSDIFFIKLKFSGHWFLDYSEDYTRQNSSSATSRILLHFLLQAAYLQIFYEAFNFQGTYLFKSRASPETCLSRIPEL</sequence>
<proteinExistence type="predicted"/>
<dbReference type="AlphaFoldDB" id="A0A6N2K7H0"/>
<protein>
    <submittedName>
        <fullName evidence="1">Uncharacterized protein</fullName>
    </submittedName>
</protein>
<organism evidence="1">
    <name type="scientific">Salix viminalis</name>
    <name type="common">Common osier</name>
    <name type="synonym">Basket willow</name>
    <dbReference type="NCBI Taxonomy" id="40686"/>
    <lineage>
        <taxon>Eukaryota</taxon>
        <taxon>Viridiplantae</taxon>
        <taxon>Streptophyta</taxon>
        <taxon>Embryophyta</taxon>
        <taxon>Tracheophyta</taxon>
        <taxon>Spermatophyta</taxon>
        <taxon>Magnoliopsida</taxon>
        <taxon>eudicotyledons</taxon>
        <taxon>Gunneridae</taxon>
        <taxon>Pentapetalae</taxon>
        <taxon>rosids</taxon>
        <taxon>fabids</taxon>
        <taxon>Malpighiales</taxon>
        <taxon>Salicaceae</taxon>
        <taxon>Saliceae</taxon>
        <taxon>Salix</taxon>
    </lineage>
</organism>
<evidence type="ECO:0000313" key="1">
    <source>
        <dbReference type="EMBL" id="VFU20711.1"/>
    </source>
</evidence>
<name>A0A6N2K7H0_SALVM</name>
<dbReference type="EMBL" id="CAADRP010000001">
    <property type="protein sequence ID" value="VFU20711.1"/>
    <property type="molecule type" value="Genomic_DNA"/>
</dbReference>